<comment type="caution">
    <text evidence="2">The sequence shown here is derived from an EMBL/GenBank/DDBJ whole genome shotgun (WGS) entry which is preliminary data.</text>
</comment>
<evidence type="ECO:0000313" key="2">
    <source>
        <dbReference type="EMBL" id="PON73081.1"/>
    </source>
</evidence>
<keyword evidence="1" id="KW-1133">Transmembrane helix</keyword>
<feature type="transmembrane region" description="Helical" evidence="1">
    <location>
        <begin position="47"/>
        <end position="69"/>
    </location>
</feature>
<evidence type="ECO:0000256" key="1">
    <source>
        <dbReference type="SAM" id="Phobius"/>
    </source>
</evidence>
<gene>
    <name evidence="2" type="ORF">TorRG33x02_250570</name>
</gene>
<reference evidence="3" key="1">
    <citation type="submission" date="2016-06" db="EMBL/GenBank/DDBJ databases">
        <title>Parallel loss of symbiosis genes in relatives of nitrogen-fixing non-legume Parasponia.</title>
        <authorList>
            <person name="Van Velzen R."/>
            <person name="Holmer R."/>
            <person name="Bu F."/>
            <person name="Rutten L."/>
            <person name="Van Zeijl A."/>
            <person name="Liu W."/>
            <person name="Santuari L."/>
            <person name="Cao Q."/>
            <person name="Sharma T."/>
            <person name="Shen D."/>
            <person name="Roswanjaya Y."/>
            <person name="Wardhani T."/>
            <person name="Kalhor M.S."/>
            <person name="Jansen J."/>
            <person name="Van den Hoogen J."/>
            <person name="Gungor B."/>
            <person name="Hartog M."/>
            <person name="Hontelez J."/>
            <person name="Verver J."/>
            <person name="Yang W.-C."/>
            <person name="Schijlen E."/>
            <person name="Repin R."/>
            <person name="Schilthuizen M."/>
            <person name="Schranz E."/>
            <person name="Heidstra R."/>
            <person name="Miyata K."/>
            <person name="Fedorova E."/>
            <person name="Kohlen W."/>
            <person name="Bisseling T."/>
            <person name="Smit S."/>
            <person name="Geurts R."/>
        </authorList>
    </citation>
    <scope>NUCLEOTIDE SEQUENCE [LARGE SCALE GENOMIC DNA]</scope>
    <source>
        <strain evidence="3">cv. RG33-2</strain>
    </source>
</reference>
<dbReference type="OrthoDB" id="10393950at2759"/>
<protein>
    <submittedName>
        <fullName evidence="2">Uncharacterized protein</fullName>
    </submittedName>
</protein>
<keyword evidence="1" id="KW-0472">Membrane</keyword>
<feature type="transmembrane region" description="Helical" evidence="1">
    <location>
        <begin position="81"/>
        <end position="99"/>
    </location>
</feature>
<keyword evidence="1" id="KW-0812">Transmembrane</keyword>
<evidence type="ECO:0000313" key="3">
    <source>
        <dbReference type="Proteomes" id="UP000237000"/>
    </source>
</evidence>
<dbReference type="InParanoid" id="A0A2P5DIF0"/>
<feature type="transmembrane region" description="Helical" evidence="1">
    <location>
        <begin position="12"/>
        <end position="35"/>
    </location>
</feature>
<keyword evidence="3" id="KW-1185">Reference proteome</keyword>
<organism evidence="2 3">
    <name type="scientific">Trema orientale</name>
    <name type="common">Charcoal tree</name>
    <name type="synonym">Celtis orientalis</name>
    <dbReference type="NCBI Taxonomy" id="63057"/>
    <lineage>
        <taxon>Eukaryota</taxon>
        <taxon>Viridiplantae</taxon>
        <taxon>Streptophyta</taxon>
        <taxon>Embryophyta</taxon>
        <taxon>Tracheophyta</taxon>
        <taxon>Spermatophyta</taxon>
        <taxon>Magnoliopsida</taxon>
        <taxon>eudicotyledons</taxon>
        <taxon>Gunneridae</taxon>
        <taxon>Pentapetalae</taxon>
        <taxon>rosids</taxon>
        <taxon>fabids</taxon>
        <taxon>Rosales</taxon>
        <taxon>Cannabaceae</taxon>
        <taxon>Trema</taxon>
    </lineage>
</organism>
<proteinExistence type="predicted"/>
<name>A0A2P5DIF0_TREOI</name>
<dbReference type="AlphaFoldDB" id="A0A2P5DIF0"/>
<dbReference type="Proteomes" id="UP000237000">
    <property type="component" value="Unassembled WGS sequence"/>
</dbReference>
<accession>A0A2P5DIF0</accession>
<sequence>MHPSLLFTSNLLFLYYCFSLISSIANQASFPACSCPSLIHTDKIQPTILPTFSFCLPKSTLLFIYLLSLSLSPPLHLPSKITFLSGLTLPLLFFPFFFLKYHSLSEFILAHLRPQTPTCKLLIWCSQPLEASGFWWASVISGLHWPIYAY</sequence>
<dbReference type="EMBL" id="JXTC01000268">
    <property type="protein sequence ID" value="PON73081.1"/>
    <property type="molecule type" value="Genomic_DNA"/>
</dbReference>